<keyword evidence="1" id="KW-0812">Transmembrane</keyword>
<dbReference type="RefSeq" id="WP_005252762.1">
    <property type="nucleotide sequence ID" value="NZ_CABIYT010000028.1"/>
</dbReference>
<reference evidence="3 4" key="1">
    <citation type="submission" date="2019-11" db="EMBL/GenBank/DDBJ databases">
        <title>FDA dAtabase for Regulatory Grade micrObial Sequences (FDA-ARGOS): Supporting development and validation of Infectious Disease Dx tests.</title>
        <authorList>
            <person name="Patel R."/>
            <person name="Rucinski S."/>
            <person name="Tallon L."/>
            <person name="Sadzewicz L."/>
            <person name="Vavikolanu K."/>
            <person name="Mehta A."/>
            <person name="Aluvathingal J."/>
            <person name="Nadendla S."/>
            <person name="Nandy P."/>
            <person name="Geyer C."/>
            <person name="Yan Y."/>
            <person name="Sichtig H."/>
        </authorList>
    </citation>
    <scope>NUCLEOTIDE SEQUENCE [LARGE SCALE GENOMIC DNA]</scope>
    <source>
        <strain evidence="3 4">FDAARGOS_557</strain>
    </source>
</reference>
<sequence>MQDLIEYLSQEQLVNIIILLEDDKKLEAVRYITENTPLDEAQALQVIDEIVQEHDVVMKHESTGPRFSDDAGDIDLVTPPLEIPTHPSLSTPTEAEITAQQLRENVPTRKIEKKIWMMAAIAVVLLILVWIIS</sequence>
<accession>A0A2K8UP04</accession>
<keyword evidence="1" id="KW-0472">Membrane</keyword>
<dbReference type="EMBL" id="CP054803">
    <property type="protein sequence ID" value="QKU20756.1"/>
    <property type="molecule type" value="Genomic_DNA"/>
</dbReference>
<dbReference type="AlphaFoldDB" id="A0A2K8UP04"/>
<keyword evidence="1" id="KW-1133">Transmembrane helix</keyword>
<evidence type="ECO:0000313" key="4">
    <source>
        <dbReference type="Proteomes" id="UP000509126"/>
    </source>
</evidence>
<name>A0A2K8UP04_ACILW</name>
<dbReference type="Proteomes" id="UP000509126">
    <property type="component" value="Chromosome"/>
</dbReference>
<evidence type="ECO:0000313" key="3">
    <source>
        <dbReference type="EMBL" id="QKU20756.1"/>
    </source>
</evidence>
<gene>
    <name evidence="3" type="ORF">FOB19_04540</name>
    <name evidence="2" type="ORF">Q8G51_07920</name>
</gene>
<proteinExistence type="predicted"/>
<feature type="transmembrane region" description="Helical" evidence="1">
    <location>
        <begin position="115"/>
        <end position="132"/>
    </location>
</feature>
<reference evidence="2" key="2">
    <citation type="submission" date="2023-07" db="EMBL/GenBank/DDBJ databases">
        <title>Dynamics of blaOXA-23 gene transmission in Acinetobacter spp. from contaminated veterinary surfaces.</title>
        <authorList>
            <person name="Moreira Da Silva J."/>
            <person name="Menezes J."/>
            <person name="Fernandes L."/>
            <person name="Marques C."/>
            <person name="Amaral A."/>
            <person name="Timofte D."/>
            <person name="Pomba C."/>
        </authorList>
    </citation>
    <scope>NUCLEOTIDE SEQUENCE</scope>
    <source>
        <strain evidence="2">CMVB11Z4A1</strain>
    </source>
</reference>
<organism evidence="3 4">
    <name type="scientific">Acinetobacter lwoffii</name>
    <dbReference type="NCBI Taxonomy" id="28090"/>
    <lineage>
        <taxon>Bacteria</taxon>
        <taxon>Pseudomonadati</taxon>
        <taxon>Pseudomonadota</taxon>
        <taxon>Gammaproteobacteria</taxon>
        <taxon>Moraxellales</taxon>
        <taxon>Moraxellaceae</taxon>
        <taxon>Acinetobacter</taxon>
    </lineage>
</organism>
<protein>
    <submittedName>
        <fullName evidence="3">Uncharacterized protein</fullName>
    </submittedName>
</protein>
<evidence type="ECO:0000313" key="2">
    <source>
        <dbReference type="EMBL" id="MDP1447730.1"/>
    </source>
</evidence>
<dbReference type="Proteomes" id="UP001242129">
    <property type="component" value="Unassembled WGS sequence"/>
</dbReference>
<evidence type="ECO:0000256" key="1">
    <source>
        <dbReference type="SAM" id="Phobius"/>
    </source>
</evidence>
<dbReference type="EMBL" id="JAUUUS010000130">
    <property type="protein sequence ID" value="MDP1447730.1"/>
    <property type="molecule type" value="Genomic_DNA"/>
</dbReference>